<dbReference type="EMBL" id="JAGYPE010000002">
    <property type="protein sequence ID" value="MBS4182316.1"/>
    <property type="molecule type" value="Genomic_DNA"/>
</dbReference>
<comment type="caution">
    <text evidence="4">The sequence shown here is derived from an EMBL/GenBank/DDBJ whole genome shotgun (WGS) entry which is preliminary data.</text>
</comment>
<dbReference type="PANTHER" id="PTHR35333:SF3">
    <property type="entry name" value="BETA-LACTAMASE-TYPE TRANSPEPTIDASE FOLD CONTAINING PROTEIN"/>
    <property type="match status" value="1"/>
</dbReference>
<feature type="chain" id="PRO_5039521104" evidence="2">
    <location>
        <begin position="22"/>
        <end position="309"/>
    </location>
</feature>
<sequence>MTISRKALLVALAAAPLAACSGPTDRPGRAGTAASPTPTRSTTRRLRADDRFAELEDRYGAVLGVHLLDTGSGDTVRWRADRRFASCSTHKVFTAAEVLRDRDDAGMREVVAFTTDDLVDHSPVTSGAVGTGASWAVLCEAAVRQSDNTAANLLFTSLGGPSGFQRRLRDLGDTTTRSDRVETDLNTAVPGDERDTTTPDAIAESLRVVALGERLPVAKRRRLVGWMSGNALTDTLIRAGLPDGWTVADKSGAGGYGTRNDIGVVERPGGAPIVLAVFSTRPDAGSDAGYDDALVAEAARAAVDTLLAA</sequence>
<dbReference type="Pfam" id="PF13354">
    <property type="entry name" value="Beta-lactamase2"/>
    <property type="match status" value="1"/>
</dbReference>
<dbReference type="GO" id="GO:0008800">
    <property type="term" value="F:beta-lactamase activity"/>
    <property type="evidence" value="ECO:0007669"/>
    <property type="project" value="InterPro"/>
</dbReference>
<dbReference type="GO" id="GO:0030655">
    <property type="term" value="P:beta-lactam antibiotic catabolic process"/>
    <property type="evidence" value="ECO:0007669"/>
    <property type="project" value="InterPro"/>
</dbReference>
<accession>A0A942Y8F5</accession>
<feature type="compositionally biased region" description="Low complexity" evidence="1">
    <location>
        <begin position="29"/>
        <end position="41"/>
    </location>
</feature>
<dbReference type="InterPro" id="IPR000871">
    <property type="entry name" value="Beta-lactam_class-A"/>
</dbReference>
<gene>
    <name evidence="4" type="primary">bla</name>
    <name evidence="4" type="ORF">KHB02_13040</name>
</gene>
<protein>
    <submittedName>
        <fullName evidence="4">Class A beta-lactamase</fullName>
    </submittedName>
</protein>
<reference evidence="4" key="1">
    <citation type="submission" date="2021-05" db="EMBL/GenBank/DDBJ databases">
        <title>Novel Bacillus species.</title>
        <authorList>
            <person name="Liu G."/>
        </authorList>
    </citation>
    <scope>NUCLEOTIDE SEQUENCE</scope>
    <source>
        <strain evidence="4">FJAT-50051</strain>
    </source>
</reference>
<dbReference type="InterPro" id="IPR045155">
    <property type="entry name" value="Beta-lactam_cat"/>
</dbReference>
<dbReference type="AlphaFoldDB" id="A0A942Y8F5"/>
<dbReference type="InterPro" id="IPR012338">
    <property type="entry name" value="Beta-lactam/transpept-like"/>
</dbReference>
<name>A0A942Y8F5_9BACI</name>
<feature type="signal peptide" evidence="2">
    <location>
        <begin position="1"/>
        <end position="21"/>
    </location>
</feature>
<evidence type="ECO:0000313" key="4">
    <source>
        <dbReference type="EMBL" id="MBS4182316.1"/>
    </source>
</evidence>
<dbReference type="PANTHER" id="PTHR35333">
    <property type="entry name" value="BETA-LACTAMASE"/>
    <property type="match status" value="1"/>
</dbReference>
<organism evidence="4">
    <name type="scientific">Neobacillus citreus</name>
    <dbReference type="NCBI Taxonomy" id="2833578"/>
    <lineage>
        <taxon>Bacteria</taxon>
        <taxon>Bacillati</taxon>
        <taxon>Bacillota</taxon>
        <taxon>Bacilli</taxon>
        <taxon>Bacillales</taxon>
        <taxon>Bacillaceae</taxon>
        <taxon>Neobacillus</taxon>
    </lineage>
</organism>
<proteinExistence type="predicted"/>
<dbReference type="PRINTS" id="PR00118">
    <property type="entry name" value="BLACTAMASEA"/>
</dbReference>
<feature type="domain" description="Beta-lactamase class A catalytic" evidence="3">
    <location>
        <begin position="64"/>
        <end position="278"/>
    </location>
</feature>
<evidence type="ECO:0000256" key="2">
    <source>
        <dbReference type="SAM" id="SignalP"/>
    </source>
</evidence>
<evidence type="ECO:0000256" key="1">
    <source>
        <dbReference type="SAM" id="MobiDB-lite"/>
    </source>
</evidence>
<dbReference type="GO" id="GO:0046677">
    <property type="term" value="P:response to antibiotic"/>
    <property type="evidence" value="ECO:0007669"/>
    <property type="project" value="InterPro"/>
</dbReference>
<dbReference type="Gene3D" id="3.40.710.10">
    <property type="entry name" value="DD-peptidase/beta-lactamase superfamily"/>
    <property type="match status" value="1"/>
</dbReference>
<dbReference type="SUPFAM" id="SSF56601">
    <property type="entry name" value="beta-lactamase/transpeptidase-like"/>
    <property type="match status" value="1"/>
</dbReference>
<keyword evidence="2" id="KW-0732">Signal</keyword>
<evidence type="ECO:0000259" key="3">
    <source>
        <dbReference type="Pfam" id="PF13354"/>
    </source>
</evidence>
<dbReference type="NCBIfam" id="NF033103">
    <property type="entry name" value="bla_class_A"/>
    <property type="match status" value="1"/>
</dbReference>
<feature type="region of interest" description="Disordered" evidence="1">
    <location>
        <begin position="21"/>
        <end position="43"/>
    </location>
</feature>